<reference evidence="15 16" key="2">
    <citation type="submission" date="2024-01" db="EMBL/GenBank/DDBJ databases">
        <title>Comparative genomics of Cryptococcus and Kwoniella reveals pathogenesis evolution and contrasting modes of karyotype evolution via chromosome fusion or intercentromeric recombination.</title>
        <authorList>
            <person name="Coelho M.A."/>
            <person name="David-Palma M."/>
            <person name="Shea T."/>
            <person name="Bowers K."/>
            <person name="Mcginley-Smith S."/>
            <person name="Mohammad A.W."/>
            <person name="Gnirke A."/>
            <person name="Yurkov A.M."/>
            <person name="Nowrousian M."/>
            <person name="Sun S."/>
            <person name="Cuomo C.A."/>
            <person name="Heitman J."/>
        </authorList>
    </citation>
    <scope>NUCLEOTIDE SEQUENCE [LARGE SCALE GENOMIC DNA]</scope>
    <source>
        <strain evidence="15 16">IND107</strain>
    </source>
</reference>
<feature type="region of interest" description="Disordered" evidence="13">
    <location>
        <begin position="351"/>
        <end position="382"/>
    </location>
</feature>
<keyword evidence="6" id="KW-0507">mRNA processing</keyword>
<evidence type="ECO:0000256" key="4">
    <source>
        <dbReference type="ARBA" id="ARBA00004123"/>
    </source>
</evidence>
<reference evidence="16" key="1">
    <citation type="submission" date="2015-01" db="EMBL/GenBank/DDBJ databases">
        <title>The Genome Sequence of Cryptococcus gattii MMRL2647.</title>
        <authorList>
            <consortium name="The Broad Institute Genomics Platform"/>
            <person name="Cuomo C."/>
            <person name="Litvintseva A."/>
            <person name="Chen Y."/>
            <person name="Heitman J."/>
            <person name="Sun S."/>
            <person name="Springer D."/>
            <person name="Dromer F."/>
            <person name="Young S."/>
            <person name="Zeng Q."/>
            <person name="Gargeya S."/>
            <person name="Abouelleil A."/>
            <person name="Alvarado L."/>
            <person name="Chapman S.B."/>
            <person name="Gainer-Dewar J."/>
            <person name="Goldberg J."/>
            <person name="Griggs A."/>
            <person name="Gujja S."/>
            <person name="Hansen M."/>
            <person name="Howarth C."/>
            <person name="Imamovic A."/>
            <person name="Larimer J."/>
            <person name="Murphy C."/>
            <person name="Naylor J."/>
            <person name="Pearson M."/>
            <person name="Priest M."/>
            <person name="Roberts A."/>
            <person name="Saif S."/>
            <person name="Shea T."/>
            <person name="Sykes S."/>
            <person name="Wortman J."/>
            <person name="Nusbaum C."/>
            <person name="Birren B."/>
        </authorList>
    </citation>
    <scope>NUCLEOTIDE SEQUENCE [LARGE SCALE GENOMIC DNA]</scope>
    <source>
        <strain evidence="16">IND107</strain>
    </source>
</reference>
<evidence type="ECO:0000256" key="13">
    <source>
        <dbReference type="SAM" id="MobiDB-lite"/>
    </source>
</evidence>
<evidence type="ECO:0000256" key="5">
    <source>
        <dbReference type="ARBA" id="ARBA00006045"/>
    </source>
</evidence>
<evidence type="ECO:0000256" key="12">
    <source>
        <dbReference type="ARBA" id="ARBA00023242"/>
    </source>
</evidence>
<proteinExistence type="inferred from homology"/>
<dbReference type="PANTHER" id="PTHR12849:SF0">
    <property type="entry name" value="LARIAT DEBRANCHING ENZYME"/>
    <property type="match status" value="1"/>
</dbReference>
<evidence type="ECO:0000256" key="8">
    <source>
        <dbReference type="ARBA" id="ARBA00022801"/>
    </source>
</evidence>
<dbReference type="EMBL" id="ATAM02000007">
    <property type="protein sequence ID" value="KAL0247107.1"/>
    <property type="molecule type" value="Genomic_DNA"/>
</dbReference>
<comment type="cofactor">
    <cofactor evidence="2">
        <name>Zn(2+)</name>
        <dbReference type="ChEBI" id="CHEBI:29105"/>
    </cofactor>
</comment>
<evidence type="ECO:0000259" key="14">
    <source>
        <dbReference type="SMART" id="SM01124"/>
    </source>
</evidence>
<feature type="compositionally biased region" description="Basic and acidic residues" evidence="13">
    <location>
        <begin position="428"/>
        <end position="442"/>
    </location>
</feature>
<feature type="region of interest" description="Disordered" evidence="13">
    <location>
        <begin position="243"/>
        <end position="263"/>
    </location>
</feature>
<keyword evidence="7" id="KW-0479">Metal-binding</keyword>
<comment type="subcellular location">
    <subcellularLocation>
        <location evidence="4">Nucleus</location>
    </subcellularLocation>
</comment>
<dbReference type="RefSeq" id="XP_066613068.1">
    <property type="nucleotide sequence ID" value="XM_066758620.1"/>
</dbReference>
<evidence type="ECO:0000256" key="6">
    <source>
        <dbReference type="ARBA" id="ARBA00022664"/>
    </source>
</evidence>
<name>A0ABR3BSU4_9TREE</name>
<feature type="region of interest" description="Disordered" evidence="13">
    <location>
        <begin position="399"/>
        <end position="442"/>
    </location>
</feature>
<keyword evidence="11" id="KW-0464">Manganese</keyword>
<evidence type="ECO:0000313" key="16">
    <source>
        <dbReference type="Proteomes" id="UP000054399"/>
    </source>
</evidence>
<keyword evidence="10" id="KW-0408">Iron</keyword>
<evidence type="ECO:0000256" key="9">
    <source>
        <dbReference type="ARBA" id="ARBA00022833"/>
    </source>
</evidence>
<dbReference type="CDD" id="cd00844">
    <property type="entry name" value="MPP_Dbr1_N"/>
    <property type="match status" value="1"/>
</dbReference>
<dbReference type="PANTHER" id="PTHR12849">
    <property type="entry name" value="RNA LARIAT DEBRANCHING ENZYME"/>
    <property type="match status" value="1"/>
</dbReference>
<evidence type="ECO:0000256" key="1">
    <source>
        <dbReference type="ARBA" id="ARBA00001936"/>
    </source>
</evidence>
<evidence type="ECO:0000313" key="15">
    <source>
        <dbReference type="EMBL" id="KAL0247107.1"/>
    </source>
</evidence>
<comment type="cofactor">
    <cofactor evidence="1">
        <name>Mn(2+)</name>
        <dbReference type="ChEBI" id="CHEBI:29035"/>
    </cofactor>
</comment>
<dbReference type="GeneID" id="91990998"/>
<comment type="cofactor">
    <cofactor evidence="3">
        <name>Fe(2+)</name>
        <dbReference type="ChEBI" id="CHEBI:29033"/>
    </cofactor>
</comment>
<keyword evidence="16" id="KW-1185">Reference proteome</keyword>
<evidence type="ECO:0000256" key="2">
    <source>
        <dbReference type="ARBA" id="ARBA00001947"/>
    </source>
</evidence>
<keyword evidence="12" id="KW-0539">Nucleus</keyword>
<dbReference type="InterPro" id="IPR041816">
    <property type="entry name" value="Dbr1_N"/>
</dbReference>
<keyword evidence="8" id="KW-0378">Hydrolase</keyword>
<feature type="domain" description="Lariat debranching enzyme C-terminal" evidence="14">
    <location>
        <begin position="438"/>
        <end position="599"/>
    </location>
</feature>
<dbReference type="Pfam" id="PF00149">
    <property type="entry name" value="Metallophos"/>
    <property type="match status" value="1"/>
</dbReference>
<evidence type="ECO:0000256" key="10">
    <source>
        <dbReference type="ARBA" id="ARBA00023004"/>
    </source>
</evidence>
<comment type="caution">
    <text evidence="15">The sequence shown here is derived from an EMBL/GenBank/DDBJ whole genome shotgun (WGS) entry which is preliminary data.</text>
</comment>
<dbReference type="InterPro" id="IPR029052">
    <property type="entry name" value="Metallo-depent_PP-like"/>
</dbReference>
<dbReference type="SUPFAM" id="SSF56300">
    <property type="entry name" value="Metallo-dependent phosphatases"/>
    <property type="match status" value="1"/>
</dbReference>
<sequence>MRIAIQGCSHGSLAQIYDVINYYSSQTKNPIDLLLLCGDFQALRSKHDFASLAVPAKFKQLGSFHQYYSGERVAPVLTIVIGGNHEASNYMWELYHGGWLAPSIYYLGAAGSVYVNGLRIVGASGIYKGFDYRKGHFEKVPYNDKELRSVYHIREYDVEKLMHLTPTPSTIFLSHDWPTTIAHHGNKHALLKRKPFFRDEIEKNTLGSPPLLRLMNHFQPSYWFSAHLHVKFAALYEHQAPNHGPDVDDGASLPLPATSSTITQAAGNPDEIQIDEETDEGNPDEIIIEDESEEIIVRPRQANPDEIVMDDEEFDDPGPAVPQPLPSTTNNTFNPEEITISDEEFDDPTAISQIPQPVPVTKTNPSNPEEITISDDEFNDSTSAAQPLTTIDESTDLIAQSRSNPSHPPASGTIAPPASDSTAPRIMQEAREEQQKWELHGGKGMERVTKFLALDKCGPGKDHMQFLDIPDPSPPSFPGPPRLTYDPEWLAICRAFHPYLSTSYQPIPLPSPDVLEQMVKDEIARIKEEGLLVPTEPQDGAIEGQEGLVWEKGKVDVGRVQRFWWTAPPEGHPGGNDAAWYTNPQTEAFCGMLGVQNKINPPVNRQ</sequence>
<gene>
    <name evidence="15" type="ORF">I308_104142</name>
</gene>
<dbReference type="InterPro" id="IPR007708">
    <property type="entry name" value="DBR1_C"/>
</dbReference>
<protein>
    <recommendedName>
        <fullName evidence="14">Lariat debranching enzyme C-terminal domain-containing protein</fullName>
    </recommendedName>
</protein>
<comment type="similarity">
    <text evidence="5">Belongs to the lariat debranching enzyme family.</text>
</comment>
<feature type="compositionally biased region" description="Polar residues" evidence="13">
    <location>
        <begin position="351"/>
        <end position="369"/>
    </location>
</feature>
<keyword evidence="9" id="KW-0862">Zinc</keyword>
<evidence type="ECO:0000256" key="3">
    <source>
        <dbReference type="ARBA" id="ARBA00001954"/>
    </source>
</evidence>
<evidence type="ECO:0000256" key="7">
    <source>
        <dbReference type="ARBA" id="ARBA00022723"/>
    </source>
</evidence>
<evidence type="ECO:0000256" key="11">
    <source>
        <dbReference type="ARBA" id="ARBA00023211"/>
    </source>
</evidence>
<dbReference type="Proteomes" id="UP000054399">
    <property type="component" value="Unassembled WGS sequence"/>
</dbReference>
<organism evidence="15 16">
    <name type="scientific">Cryptococcus tetragattii IND107</name>
    <dbReference type="NCBI Taxonomy" id="1296105"/>
    <lineage>
        <taxon>Eukaryota</taxon>
        <taxon>Fungi</taxon>
        <taxon>Dikarya</taxon>
        <taxon>Basidiomycota</taxon>
        <taxon>Agaricomycotina</taxon>
        <taxon>Tremellomycetes</taxon>
        <taxon>Tremellales</taxon>
        <taxon>Cryptococcaceae</taxon>
        <taxon>Cryptococcus</taxon>
        <taxon>Cryptococcus gattii species complex</taxon>
    </lineage>
</organism>
<dbReference type="InterPro" id="IPR004843">
    <property type="entry name" value="Calcineurin-like_PHP"/>
</dbReference>
<dbReference type="Pfam" id="PF05011">
    <property type="entry name" value="DBR1"/>
    <property type="match status" value="1"/>
</dbReference>
<dbReference type="SMART" id="SM01124">
    <property type="entry name" value="DBR1"/>
    <property type="match status" value="1"/>
</dbReference>
<accession>A0ABR3BSU4</accession>